<dbReference type="HOGENOM" id="CLU_119026_0_0_14"/>
<dbReference type="EMBL" id="CP002525">
    <property type="protein sequence ID" value="ADX97872.1"/>
    <property type="molecule type" value="Genomic_DNA"/>
</dbReference>
<sequence>MAGKFLLPLLASVGAVAGGGSTVLFFPKKDSNVITFYKKNSQGHLDITNKNPFVDPKKGLEEKGNQIGFVTLQKDSWKYKEGSKSNFYLNLFGDTDQEDPEQTKNLVSTSNLQRMVKDIDAEGQEFENSESYLDGLSGKTVLYVKGMKCDEIERNFNTENNSIRKLFNFQEGERNSENKDPIKMIPNESGTGFALWSCHKNIKTVK</sequence>
<evidence type="ECO:0000313" key="3">
    <source>
        <dbReference type="Proteomes" id="UP000007484"/>
    </source>
</evidence>
<keyword evidence="3" id="KW-1185">Reference proteome</keyword>
<gene>
    <name evidence="2" type="ordered locus">MSU_0330</name>
</gene>
<dbReference type="AlphaFoldDB" id="F0QQV2"/>
<feature type="signal peptide" evidence="1">
    <location>
        <begin position="1"/>
        <end position="17"/>
    </location>
</feature>
<evidence type="ECO:0000256" key="1">
    <source>
        <dbReference type="SAM" id="SignalP"/>
    </source>
</evidence>
<proteinExistence type="predicted"/>
<organism evidence="2 3">
    <name type="scientific">Mycoplasma suis (strain Illinois)</name>
    <dbReference type="NCBI Taxonomy" id="768700"/>
    <lineage>
        <taxon>Bacteria</taxon>
        <taxon>Bacillati</taxon>
        <taxon>Mycoplasmatota</taxon>
        <taxon>Mollicutes</taxon>
        <taxon>Mycoplasmataceae</taxon>
        <taxon>Mycoplasma</taxon>
    </lineage>
</organism>
<protein>
    <submittedName>
        <fullName evidence="2">Uncharacterized protein</fullName>
    </submittedName>
</protein>
<dbReference type="KEGG" id="mss:MSU_0330"/>
<dbReference type="STRING" id="768700.MSU_0330"/>
<accession>F0QQV2</accession>
<reference evidence="2 3" key="1">
    <citation type="journal article" date="2011" name="J. Bacteriol.">
        <title>Complete genome sequences of two hemotropic Mycoplasmas, Mycoplasma haemofelis strain Ohio2 and Mycoplasma suis strain Illinois.</title>
        <authorList>
            <person name="Messick J.B."/>
            <person name="Santos A.P."/>
            <person name="Guimaraes A.M."/>
        </authorList>
    </citation>
    <scope>NUCLEOTIDE SEQUENCE [LARGE SCALE GENOMIC DNA]</scope>
    <source>
        <strain evidence="2 3">Illinois</strain>
    </source>
</reference>
<dbReference type="RefSeq" id="WP_013609786.1">
    <property type="nucleotide sequence ID" value="NC_015155.1"/>
</dbReference>
<name>F0QQV2_MYCSL</name>
<evidence type="ECO:0000313" key="2">
    <source>
        <dbReference type="EMBL" id="ADX97872.1"/>
    </source>
</evidence>
<keyword evidence="1" id="KW-0732">Signal</keyword>
<dbReference type="Proteomes" id="UP000007484">
    <property type="component" value="Chromosome"/>
</dbReference>
<feature type="chain" id="PRO_5003258775" evidence="1">
    <location>
        <begin position="18"/>
        <end position="206"/>
    </location>
</feature>